<gene>
    <name evidence="2" type="ORF">RCOM_1339800</name>
</gene>
<dbReference type="SUPFAM" id="SSF53098">
    <property type="entry name" value="Ribonuclease H-like"/>
    <property type="match status" value="1"/>
</dbReference>
<dbReference type="InterPro" id="IPR036397">
    <property type="entry name" value="RNaseH_sf"/>
</dbReference>
<keyword evidence="3" id="KW-1185">Reference proteome</keyword>
<feature type="domain" description="RNase H type-1" evidence="1">
    <location>
        <begin position="62"/>
        <end position="182"/>
    </location>
</feature>
<dbReference type="CDD" id="cd06222">
    <property type="entry name" value="RNase_H_like"/>
    <property type="match status" value="1"/>
</dbReference>
<dbReference type="Pfam" id="PF13456">
    <property type="entry name" value="RVT_3"/>
    <property type="match status" value="1"/>
</dbReference>
<protein>
    <recommendedName>
        <fullName evidence="1">RNase H type-1 domain-containing protein</fullName>
    </recommendedName>
</protein>
<dbReference type="InParanoid" id="B9RNK7"/>
<evidence type="ECO:0000313" key="2">
    <source>
        <dbReference type="EMBL" id="EEF47062.1"/>
    </source>
</evidence>
<dbReference type="InterPro" id="IPR012337">
    <property type="entry name" value="RNaseH-like_sf"/>
</dbReference>
<sequence>MNARNAIVFEQQWKSEQDIITLMIKEMKEYKDVTFETVQFSPKAAEVSSFCHLQQKDWIRINFDAASRPGLARGSVGFVARNGCDQILSSMAKAYVGILDPLVLESLALRDSMEWALESAWNKVFFEGDSLAIVQMVNKNSSFRASVMMIIQEIFSSLPSFSNVRVSYCPRACNILTHNEAKSVFSSPQ</sequence>
<dbReference type="eggNOG" id="KOG1075">
    <property type="taxonomic scope" value="Eukaryota"/>
</dbReference>
<dbReference type="GO" id="GO:0004523">
    <property type="term" value="F:RNA-DNA hybrid ribonuclease activity"/>
    <property type="evidence" value="ECO:0007669"/>
    <property type="project" value="InterPro"/>
</dbReference>
<dbReference type="InterPro" id="IPR002156">
    <property type="entry name" value="RNaseH_domain"/>
</dbReference>
<dbReference type="InterPro" id="IPR044730">
    <property type="entry name" value="RNase_H-like_dom_plant"/>
</dbReference>
<dbReference type="PANTHER" id="PTHR47074:SF48">
    <property type="entry name" value="POLYNUCLEOTIDYL TRANSFERASE, RIBONUCLEASE H-LIKE SUPERFAMILY PROTEIN"/>
    <property type="match status" value="1"/>
</dbReference>
<evidence type="ECO:0000313" key="3">
    <source>
        <dbReference type="Proteomes" id="UP000008311"/>
    </source>
</evidence>
<reference evidence="3" key="1">
    <citation type="journal article" date="2010" name="Nat. Biotechnol.">
        <title>Draft genome sequence of the oilseed species Ricinus communis.</title>
        <authorList>
            <person name="Chan A.P."/>
            <person name="Crabtree J."/>
            <person name="Zhao Q."/>
            <person name="Lorenzi H."/>
            <person name="Orvis J."/>
            <person name="Puiu D."/>
            <person name="Melake-Berhan A."/>
            <person name="Jones K.M."/>
            <person name="Redman J."/>
            <person name="Chen G."/>
            <person name="Cahoon E.B."/>
            <person name="Gedil M."/>
            <person name="Stanke M."/>
            <person name="Haas B.J."/>
            <person name="Wortman J.R."/>
            <person name="Fraser-Liggett C.M."/>
            <person name="Ravel J."/>
            <person name="Rabinowicz P.D."/>
        </authorList>
    </citation>
    <scope>NUCLEOTIDE SEQUENCE [LARGE SCALE GENOMIC DNA]</scope>
    <source>
        <strain evidence="3">cv. Hale</strain>
    </source>
</reference>
<dbReference type="Proteomes" id="UP000008311">
    <property type="component" value="Unassembled WGS sequence"/>
</dbReference>
<dbReference type="Gene3D" id="3.30.420.10">
    <property type="entry name" value="Ribonuclease H-like superfamily/Ribonuclease H"/>
    <property type="match status" value="1"/>
</dbReference>
<organism evidence="2 3">
    <name type="scientific">Ricinus communis</name>
    <name type="common">Castor bean</name>
    <dbReference type="NCBI Taxonomy" id="3988"/>
    <lineage>
        <taxon>Eukaryota</taxon>
        <taxon>Viridiplantae</taxon>
        <taxon>Streptophyta</taxon>
        <taxon>Embryophyta</taxon>
        <taxon>Tracheophyta</taxon>
        <taxon>Spermatophyta</taxon>
        <taxon>Magnoliopsida</taxon>
        <taxon>eudicotyledons</taxon>
        <taxon>Gunneridae</taxon>
        <taxon>Pentapetalae</taxon>
        <taxon>rosids</taxon>
        <taxon>fabids</taxon>
        <taxon>Malpighiales</taxon>
        <taxon>Euphorbiaceae</taxon>
        <taxon>Acalyphoideae</taxon>
        <taxon>Acalypheae</taxon>
        <taxon>Ricinus</taxon>
    </lineage>
</organism>
<dbReference type="AlphaFoldDB" id="B9RNK7"/>
<dbReference type="GO" id="GO:0003676">
    <property type="term" value="F:nucleic acid binding"/>
    <property type="evidence" value="ECO:0007669"/>
    <property type="project" value="InterPro"/>
</dbReference>
<dbReference type="PANTHER" id="PTHR47074">
    <property type="entry name" value="BNAC02G40300D PROTEIN"/>
    <property type="match status" value="1"/>
</dbReference>
<name>B9RNK7_RICCO</name>
<dbReference type="InterPro" id="IPR052929">
    <property type="entry name" value="RNase_H-like_EbsB-rel"/>
</dbReference>
<proteinExistence type="predicted"/>
<dbReference type="EMBL" id="EQ973790">
    <property type="protein sequence ID" value="EEF47062.1"/>
    <property type="molecule type" value="Genomic_DNA"/>
</dbReference>
<evidence type="ECO:0000259" key="1">
    <source>
        <dbReference type="Pfam" id="PF13456"/>
    </source>
</evidence>
<accession>B9RNK7</accession>